<dbReference type="EMBL" id="LAZR01049627">
    <property type="protein sequence ID" value="KKK89205.1"/>
    <property type="molecule type" value="Genomic_DNA"/>
</dbReference>
<protein>
    <submittedName>
        <fullName evidence="1">Uncharacterized protein</fullName>
    </submittedName>
</protein>
<proteinExistence type="predicted"/>
<reference evidence="1" key="1">
    <citation type="journal article" date="2015" name="Nature">
        <title>Complex archaea that bridge the gap between prokaryotes and eukaryotes.</title>
        <authorList>
            <person name="Spang A."/>
            <person name="Saw J.H."/>
            <person name="Jorgensen S.L."/>
            <person name="Zaremba-Niedzwiedzka K."/>
            <person name="Martijn J."/>
            <person name="Lind A.E."/>
            <person name="van Eijk R."/>
            <person name="Schleper C."/>
            <person name="Guy L."/>
            <person name="Ettema T.J."/>
        </authorList>
    </citation>
    <scope>NUCLEOTIDE SEQUENCE</scope>
</reference>
<comment type="caution">
    <text evidence="1">The sequence shown here is derived from an EMBL/GenBank/DDBJ whole genome shotgun (WGS) entry which is preliminary data.</text>
</comment>
<dbReference type="AlphaFoldDB" id="A0A0F8ZT98"/>
<accession>A0A0F8ZT98</accession>
<sequence>MPSDRPVEGERSATETEDYPGLIVSDGRVSGSITVGRSRLPLWAIVTHDLVKGWDEVEGNIQPSEFGWDGERFFDFVHHLFEARKEFARLLCILADVERQDSDHSEDPDAPWDWQERHSARQRVLRQLRICTRILDPNGPRG</sequence>
<organism evidence="1">
    <name type="scientific">marine sediment metagenome</name>
    <dbReference type="NCBI Taxonomy" id="412755"/>
    <lineage>
        <taxon>unclassified sequences</taxon>
        <taxon>metagenomes</taxon>
        <taxon>ecological metagenomes</taxon>
    </lineage>
</organism>
<evidence type="ECO:0000313" key="1">
    <source>
        <dbReference type="EMBL" id="KKK89205.1"/>
    </source>
</evidence>
<gene>
    <name evidence="1" type="ORF">LCGC14_2735470</name>
</gene>
<name>A0A0F8ZT98_9ZZZZ</name>